<dbReference type="OrthoDB" id="2191709at2759"/>
<accession>A0A0B2ULM0</accession>
<name>A0A0B2ULM0_9MICR</name>
<evidence type="ECO:0000313" key="1">
    <source>
        <dbReference type="EMBL" id="KHN70223.1"/>
    </source>
</evidence>
<reference evidence="1 2" key="1">
    <citation type="journal article" date="2014" name="MBio">
        <title>The Ordospora colligata genome; evolution of extreme reduction in microsporidia and host-to-parasite horizontal gene transfer.</title>
        <authorList>
            <person name="Pombert J.-F."/>
            <person name="Haag K.L."/>
            <person name="Beidas S."/>
            <person name="Ebert D."/>
            <person name="Keeling P.J."/>
        </authorList>
    </citation>
    <scope>NUCLEOTIDE SEQUENCE [LARGE SCALE GENOMIC DNA]</scope>
    <source>
        <strain evidence="1 2">OC4</strain>
    </source>
</reference>
<dbReference type="EMBL" id="JOKQ01000002">
    <property type="protein sequence ID" value="KHN70223.1"/>
    <property type="molecule type" value="Genomic_DNA"/>
</dbReference>
<evidence type="ECO:0000313" key="2">
    <source>
        <dbReference type="Proteomes" id="UP000031056"/>
    </source>
</evidence>
<dbReference type="VEuPathDB" id="MicrosporidiaDB:M896_020590"/>
<dbReference type="HOGENOM" id="CLU_506320_0_0_1"/>
<dbReference type="GeneID" id="26261154"/>
<protein>
    <submittedName>
        <fullName evidence="1">Uncharacterized protein</fullName>
    </submittedName>
</protein>
<proteinExistence type="predicted"/>
<dbReference type="Proteomes" id="UP000031056">
    <property type="component" value="Unassembled WGS sequence"/>
</dbReference>
<comment type="caution">
    <text evidence="1">The sequence shown here is derived from an EMBL/GenBank/DDBJ whole genome shotgun (WGS) entry which is preliminary data.</text>
</comment>
<gene>
    <name evidence="1" type="ORF">M896_020590</name>
</gene>
<dbReference type="RefSeq" id="XP_014564265.1">
    <property type="nucleotide sequence ID" value="XM_014708779.1"/>
</dbReference>
<organism evidence="1 2">
    <name type="scientific">Ordospora colligata OC4</name>
    <dbReference type="NCBI Taxonomy" id="1354746"/>
    <lineage>
        <taxon>Eukaryota</taxon>
        <taxon>Fungi</taxon>
        <taxon>Fungi incertae sedis</taxon>
        <taxon>Microsporidia</taxon>
        <taxon>Ordosporidae</taxon>
        <taxon>Ordospora</taxon>
    </lineage>
</organism>
<sequence>MANDEMKGVLFILKQSLMDKCKSSPECRKVLRKIISIVEEDPSLLNALGEWRFMEREFVYLMGDLECRNELFEIVKQMLSVPSVLLPCSFVTIKGGYFMSELLNNLLNEPEGIIEICEQAIGKNIMFAQMLYDSGFFILLNSIVSEETARLYSVLFAYRISRAHGVCHGKRREDVMYELRRRHFDPEIVFQEDNVVVLKEPPCMHKKGLKLHRDVFDSLYNTSFFDLISLGIEMNLHLLNFCDWDYSAIYDSKELRELVMAGNYLGIRLYRRILQHLNRLSSAVLHLDKIEDADLMIEICKLLETKDKCLVMECALIIYNYYELFEWKIDKRYFGEVRIRKIFGLLEFCRSNCRCLDQCKLDSANEKYVNGLNEHGIMCKPELNQDMRMMNGNSFNKYGMTNENEINQDRMMSENNLNEDASESCFIDCEARMIICLLSRLYIDVDKRYFYKPSYLALMREWKRIFCRHKCLNMRFLDIYFYDMIEFIGRNCYNVARILFPFKKARKRKEAAADKHLKENEYFQQIIEREDENDFDLC</sequence>
<dbReference type="AlphaFoldDB" id="A0A0B2ULM0"/>
<dbReference type="InParanoid" id="A0A0B2ULM0"/>
<keyword evidence="2" id="KW-1185">Reference proteome</keyword>